<dbReference type="EMBL" id="GL377638">
    <property type="protein sequence ID" value="EFJ12578.1"/>
    <property type="molecule type" value="Genomic_DNA"/>
</dbReference>
<dbReference type="HOGENOM" id="CLU_1139648_0_0_1"/>
<evidence type="ECO:0000256" key="1">
    <source>
        <dbReference type="SAM" id="SignalP"/>
    </source>
</evidence>
<protein>
    <submittedName>
        <fullName evidence="2">Uncharacterized protein</fullName>
    </submittedName>
</protein>
<keyword evidence="3" id="KW-1185">Reference proteome</keyword>
<dbReference type="KEGG" id="smo:SELMODRAFT_425261"/>
<dbReference type="Proteomes" id="UP000001514">
    <property type="component" value="Unassembled WGS sequence"/>
</dbReference>
<dbReference type="Gramene" id="EFJ12578">
    <property type="protein sequence ID" value="EFJ12578"/>
    <property type="gene ID" value="SELMODRAFT_425261"/>
</dbReference>
<evidence type="ECO:0000313" key="3">
    <source>
        <dbReference type="Proteomes" id="UP000001514"/>
    </source>
</evidence>
<dbReference type="InParanoid" id="D8SSI7"/>
<accession>D8SSI7</accession>
<reference evidence="2 3" key="1">
    <citation type="journal article" date="2011" name="Science">
        <title>The Selaginella genome identifies genetic changes associated with the evolution of vascular plants.</title>
        <authorList>
            <person name="Banks J.A."/>
            <person name="Nishiyama T."/>
            <person name="Hasebe M."/>
            <person name="Bowman J.L."/>
            <person name="Gribskov M."/>
            <person name="dePamphilis C."/>
            <person name="Albert V.A."/>
            <person name="Aono N."/>
            <person name="Aoyama T."/>
            <person name="Ambrose B.A."/>
            <person name="Ashton N.W."/>
            <person name="Axtell M.J."/>
            <person name="Barker E."/>
            <person name="Barker M.S."/>
            <person name="Bennetzen J.L."/>
            <person name="Bonawitz N.D."/>
            <person name="Chapple C."/>
            <person name="Cheng C."/>
            <person name="Correa L.G."/>
            <person name="Dacre M."/>
            <person name="DeBarry J."/>
            <person name="Dreyer I."/>
            <person name="Elias M."/>
            <person name="Engstrom E.M."/>
            <person name="Estelle M."/>
            <person name="Feng L."/>
            <person name="Finet C."/>
            <person name="Floyd S.K."/>
            <person name="Frommer W.B."/>
            <person name="Fujita T."/>
            <person name="Gramzow L."/>
            <person name="Gutensohn M."/>
            <person name="Harholt J."/>
            <person name="Hattori M."/>
            <person name="Heyl A."/>
            <person name="Hirai T."/>
            <person name="Hiwatashi Y."/>
            <person name="Ishikawa M."/>
            <person name="Iwata M."/>
            <person name="Karol K.G."/>
            <person name="Koehler B."/>
            <person name="Kolukisaoglu U."/>
            <person name="Kubo M."/>
            <person name="Kurata T."/>
            <person name="Lalonde S."/>
            <person name="Li K."/>
            <person name="Li Y."/>
            <person name="Litt A."/>
            <person name="Lyons E."/>
            <person name="Manning G."/>
            <person name="Maruyama T."/>
            <person name="Michael T.P."/>
            <person name="Mikami K."/>
            <person name="Miyazaki S."/>
            <person name="Morinaga S."/>
            <person name="Murata T."/>
            <person name="Mueller-Roeber B."/>
            <person name="Nelson D.R."/>
            <person name="Obara M."/>
            <person name="Oguri Y."/>
            <person name="Olmstead R.G."/>
            <person name="Onodera N."/>
            <person name="Petersen B.L."/>
            <person name="Pils B."/>
            <person name="Prigge M."/>
            <person name="Rensing S.A."/>
            <person name="Riano-Pachon D.M."/>
            <person name="Roberts A.W."/>
            <person name="Sato Y."/>
            <person name="Scheller H.V."/>
            <person name="Schulz B."/>
            <person name="Schulz C."/>
            <person name="Shakirov E.V."/>
            <person name="Shibagaki N."/>
            <person name="Shinohara N."/>
            <person name="Shippen D.E."/>
            <person name="Soerensen I."/>
            <person name="Sotooka R."/>
            <person name="Sugimoto N."/>
            <person name="Sugita M."/>
            <person name="Sumikawa N."/>
            <person name="Tanurdzic M."/>
            <person name="Theissen G."/>
            <person name="Ulvskov P."/>
            <person name="Wakazuki S."/>
            <person name="Weng J.K."/>
            <person name="Willats W.W."/>
            <person name="Wipf D."/>
            <person name="Wolf P.G."/>
            <person name="Yang L."/>
            <person name="Zimmer A.D."/>
            <person name="Zhu Q."/>
            <person name="Mitros T."/>
            <person name="Hellsten U."/>
            <person name="Loque D."/>
            <person name="Otillar R."/>
            <person name="Salamov A."/>
            <person name="Schmutz J."/>
            <person name="Shapiro H."/>
            <person name="Lindquist E."/>
            <person name="Lucas S."/>
            <person name="Rokhsar D."/>
            <person name="Grigoriev I.V."/>
        </authorList>
    </citation>
    <scope>NUCLEOTIDE SEQUENCE [LARGE SCALE GENOMIC DNA]</scope>
</reference>
<gene>
    <name evidence="2" type="ORF">SELMODRAFT_425261</name>
</gene>
<sequence>MAGSGNLPVLVLLLLASLSSAQGGVVEVCNGDLTYTDCSNCCSLKKGCVYLQPGSGQVTCIGGDSRACTRECQGPKLAVCPLPSSGFPTSGIKVLKGKLPPRQPGCGYYNIVNGDPIPRLEQQGTDQGNRLVHYVQEAQPSPIELMAGRKCKLDSIVEVCNAEVSKDNCGCCFGKSGCIYLENPSANSTCLPTEDPMGVCALVCLPRVSICAKSVTFQGTTLQSCRNARRSCEDMKEGCNLYVCNTGADICFCAETGHCSRILPVNLRKASHYLMPIWH</sequence>
<name>D8SSI7_SELML</name>
<feature type="signal peptide" evidence="1">
    <location>
        <begin position="1"/>
        <end position="23"/>
    </location>
</feature>
<organism evidence="3">
    <name type="scientific">Selaginella moellendorffii</name>
    <name type="common">Spikemoss</name>
    <dbReference type="NCBI Taxonomy" id="88036"/>
    <lineage>
        <taxon>Eukaryota</taxon>
        <taxon>Viridiplantae</taxon>
        <taxon>Streptophyta</taxon>
        <taxon>Embryophyta</taxon>
        <taxon>Tracheophyta</taxon>
        <taxon>Lycopodiopsida</taxon>
        <taxon>Selaginellales</taxon>
        <taxon>Selaginellaceae</taxon>
        <taxon>Selaginella</taxon>
    </lineage>
</organism>
<dbReference type="AlphaFoldDB" id="D8SSI7"/>
<proteinExistence type="predicted"/>
<keyword evidence="1" id="KW-0732">Signal</keyword>
<evidence type="ECO:0000313" key="2">
    <source>
        <dbReference type="EMBL" id="EFJ12578.1"/>
    </source>
</evidence>
<feature type="chain" id="PRO_5003122999" evidence="1">
    <location>
        <begin position="24"/>
        <end position="279"/>
    </location>
</feature>